<evidence type="ECO:0000256" key="1">
    <source>
        <dbReference type="SAM" id="MobiDB-lite"/>
    </source>
</evidence>
<keyword evidence="3" id="KW-1185">Reference proteome</keyword>
<dbReference type="KEGG" id="vg:80020578"/>
<sequence length="249" mass="27869">MPKLSAAELKAAMTNPQKRSRKKEPDADSKYTAEEKAKMDAEGKGLSGAAKSWEQKFLHMSDAEYWLTFCFYRDSDIRRFVELAGLGGLGVERGAKILAADGFLDALGVDIDQEEAAHKKVVRYKVDKDEIKRNLTYKPLPDPFADVRWPEDLEEATKLEIEVLADLLRGGIPKDWLAKHGRVDDYPHWFAVIFADRPTKEKFLRLTGIGELGADKYLDGYAAAAVLGLDLPMERPSQGGSVRTRLLGR</sequence>
<dbReference type="RefSeq" id="YP_010755905.1">
    <property type="nucleotide sequence ID" value="NC_073474.1"/>
</dbReference>
<protein>
    <submittedName>
        <fullName evidence="2">Uncharacterized protein</fullName>
    </submittedName>
</protein>
<dbReference type="Proteomes" id="UP000683422">
    <property type="component" value="Segment"/>
</dbReference>
<gene>
    <name evidence="2" type="primary">165</name>
    <name evidence="2" type="ORF">SEA_VANLEE_165</name>
</gene>
<feature type="compositionally biased region" description="Basic and acidic residues" evidence="1">
    <location>
        <begin position="23"/>
        <end position="39"/>
    </location>
</feature>
<evidence type="ECO:0000313" key="2">
    <source>
        <dbReference type="EMBL" id="QWS68281.1"/>
    </source>
</evidence>
<evidence type="ECO:0000313" key="3">
    <source>
        <dbReference type="Proteomes" id="UP000683422"/>
    </source>
</evidence>
<dbReference type="GeneID" id="80020578"/>
<proteinExistence type="predicted"/>
<accession>A0A8F2IFA9</accession>
<feature type="region of interest" description="Disordered" evidence="1">
    <location>
        <begin position="1"/>
        <end position="39"/>
    </location>
</feature>
<reference evidence="2" key="1">
    <citation type="submission" date="2021-04" db="EMBL/GenBank/DDBJ databases">
        <authorList>
            <person name="Barnhill K.B."/>
            <person name="Biggs A.M."/>
            <person name="Bland J."/>
            <person name="Choudhary H.M."/>
            <person name="Crogan R.E."/>
            <person name="Finocchiaro A.B."/>
            <person name="Franco V."/>
            <person name="Fuller T.A."/>
            <person name="Hanwacker C.G."/>
            <person name="Howard Z.E."/>
            <person name="Iqbal M."/>
            <person name="Mathew A.M."/>
            <person name="Miller S."/>
            <person name="Padhye S."/>
            <person name="Rainey E."/>
            <person name="Rodriguez A."/>
            <person name="Stewart E."/>
            <person name="Otero L.A."/>
            <person name="Chase M.A."/>
            <person name="Pollenz R.S."/>
            <person name="Garlena R.A."/>
            <person name="Russell D.A."/>
            <person name="Jacobs-Sera D."/>
            <person name="Hatfull G.F."/>
        </authorList>
    </citation>
    <scope>NUCLEOTIDE SEQUENCE</scope>
</reference>
<organism evidence="2 3">
    <name type="scientific">Gordonia phage VanLee</name>
    <dbReference type="NCBI Taxonomy" id="2845816"/>
    <lineage>
        <taxon>Viruses</taxon>
        <taxon>Duplodnaviria</taxon>
        <taxon>Heunggongvirae</taxon>
        <taxon>Uroviricota</taxon>
        <taxon>Caudoviricetes</taxon>
        <taxon>Kruegerviridae</taxon>
        <taxon>Vanleevirus</taxon>
        <taxon>Vanleevirus vanlee</taxon>
    </lineage>
</organism>
<name>A0A8F2IFA9_9CAUD</name>
<dbReference type="EMBL" id="MZ028627">
    <property type="protein sequence ID" value="QWS68281.1"/>
    <property type="molecule type" value="Genomic_DNA"/>
</dbReference>